<evidence type="ECO:0000313" key="16">
    <source>
        <dbReference type="EMBL" id="REA83145.1"/>
    </source>
</evidence>
<evidence type="ECO:0000256" key="6">
    <source>
        <dbReference type="ARBA" id="ARBA00022989"/>
    </source>
</evidence>
<evidence type="ECO:0000256" key="3">
    <source>
        <dbReference type="ARBA" id="ARBA00022475"/>
    </source>
</evidence>
<feature type="transmembrane region" description="Helical" evidence="14">
    <location>
        <begin position="61"/>
        <end position="80"/>
    </location>
</feature>
<comment type="activity regulation">
    <text evidence="14">Na(+) is not transported, but it plays an essential structural role and its presence is essential for fluoride channel function.</text>
</comment>
<dbReference type="GO" id="GO:0046872">
    <property type="term" value="F:metal ion binding"/>
    <property type="evidence" value="ECO:0007669"/>
    <property type="project" value="UniProtKB-KW"/>
</dbReference>
<dbReference type="GO" id="GO:0140114">
    <property type="term" value="P:cellular detoxification of fluoride"/>
    <property type="evidence" value="ECO:0007669"/>
    <property type="project" value="UniProtKB-UniRule"/>
</dbReference>
<dbReference type="PANTHER" id="PTHR28259:SF16">
    <property type="entry name" value="FLUORIDE-SPECIFIC ION CHANNEL FLUC 2"/>
    <property type="match status" value="1"/>
</dbReference>
<feature type="transmembrane region" description="Helical" evidence="14">
    <location>
        <begin position="92"/>
        <end position="114"/>
    </location>
</feature>
<evidence type="ECO:0000256" key="7">
    <source>
        <dbReference type="ARBA" id="ARBA00023053"/>
    </source>
</evidence>
<protein>
    <recommendedName>
        <fullName evidence="14">Fluoride-specific ion channel FluC</fullName>
    </recommendedName>
</protein>
<dbReference type="Proteomes" id="UP000256409">
    <property type="component" value="Unassembled WGS sequence"/>
</dbReference>
<keyword evidence="9 14" id="KW-0472">Membrane</keyword>
<evidence type="ECO:0000313" key="18">
    <source>
        <dbReference type="Proteomes" id="UP000256409"/>
    </source>
</evidence>
<comment type="function">
    <text evidence="13 14">Fluoride-specific ion channel. Important for reducing fluoride concentration in the cell, thus reducing its toxicity.</text>
</comment>
<keyword evidence="7 14" id="KW-0915">Sodium</keyword>
<sequence length="121" mass="13455">MKYILIFLGGCIGALLRWQTSFITIGYHLPIGTFIANLLGAFLMGYFTVRLHHWNSSYPKLKLGLTTGFLGALTTFSTFQLELVTLAQQLDWFNLVIYGLCSYCGGLICCYLGYKLGGVHA</sequence>
<evidence type="ECO:0000256" key="9">
    <source>
        <dbReference type="ARBA" id="ARBA00023136"/>
    </source>
</evidence>
<dbReference type="RefSeq" id="WP_014613588.1">
    <property type="nucleotide sequence ID" value="NZ_AP019372.1"/>
</dbReference>
<reference evidence="18" key="3">
    <citation type="journal article" date="2018" name="Vet. Microbiol.">
        <title>Molecular epidemiology of methicillin-resistant staphylococci amongst veterinary personnel, personnel-owned pets, patients and the hospital environment of two companion animal veterinary hospitals.</title>
        <authorList>
            <person name="Worthing K.A."/>
            <person name="Brown J."/>
            <person name="Gerber L."/>
            <person name="Abraham S."/>
            <person name="Trott D."/>
            <person name="Norris J.M."/>
        </authorList>
    </citation>
    <scope>NUCLEOTIDE SEQUENCE [LARGE SCALE GENOMIC DNA]</scope>
    <source>
        <strain evidence="18">ST496-2</strain>
    </source>
</reference>
<evidence type="ECO:0000313" key="17">
    <source>
        <dbReference type="Proteomes" id="UP000246800"/>
    </source>
</evidence>
<dbReference type="NCBIfam" id="NF010797">
    <property type="entry name" value="PRK14201.1"/>
    <property type="match status" value="1"/>
</dbReference>
<accession>A0A2A4EM42</accession>
<evidence type="ECO:0000256" key="4">
    <source>
        <dbReference type="ARBA" id="ARBA00022692"/>
    </source>
</evidence>
<dbReference type="GO" id="GO:0062054">
    <property type="term" value="F:fluoride channel activity"/>
    <property type="evidence" value="ECO:0007669"/>
    <property type="project" value="UniProtKB-UniRule"/>
</dbReference>
<evidence type="ECO:0000256" key="14">
    <source>
        <dbReference type="HAMAP-Rule" id="MF_00454"/>
    </source>
</evidence>
<dbReference type="Proteomes" id="UP000246800">
    <property type="component" value="Unassembled WGS sequence"/>
</dbReference>
<dbReference type="PANTHER" id="PTHR28259">
    <property type="entry name" value="FLUORIDE EXPORT PROTEIN 1-RELATED"/>
    <property type="match status" value="1"/>
</dbReference>
<keyword evidence="3 14" id="KW-1003">Cell membrane</keyword>
<dbReference type="OrthoDB" id="9799631at2"/>
<name>A0A2A4EM42_STAPS</name>
<comment type="similarity">
    <text evidence="11 14">Belongs to the fluoride channel Fluc/FEX (TC 1.A.43) family.</text>
</comment>
<keyword evidence="4 14" id="KW-0812">Transmembrane</keyword>
<dbReference type="GeneID" id="93823168"/>
<dbReference type="AlphaFoldDB" id="A0A2A4EM42"/>
<dbReference type="GO" id="GO:0005886">
    <property type="term" value="C:plasma membrane"/>
    <property type="evidence" value="ECO:0007669"/>
    <property type="project" value="UniProtKB-SubCell"/>
</dbReference>
<evidence type="ECO:0000256" key="11">
    <source>
        <dbReference type="ARBA" id="ARBA00035120"/>
    </source>
</evidence>
<reference evidence="15 17" key="1">
    <citation type="journal article" date="2018" name="Vet. Microbiol.">
        <title>Clonal diversity and geographic distribution of methicillin-resistant Staphylococcus pseudintermedius from Australian animals: Discovery of novel sequence types.</title>
        <authorList>
            <person name="Worthing K.A."/>
            <person name="Abraham S."/>
            <person name="Coombs G.W."/>
            <person name="Pang S."/>
            <person name="Saputra S."/>
            <person name="Jordan D."/>
            <person name="Trott D.J."/>
            <person name="Norris J.M."/>
        </authorList>
    </citation>
    <scope>NUCLEOTIDE SEQUENCE [LARGE SCALE GENOMIC DNA]</scope>
    <source>
        <strain evidence="15 17">ST525 1</strain>
    </source>
</reference>
<gene>
    <name evidence="14" type="primary">fluC</name>
    <name evidence="14" type="synonym">crcB</name>
    <name evidence="15" type="ORF">DD902_10810</name>
    <name evidence="16" type="ORF">DV961_03350</name>
</gene>
<feature type="binding site" evidence="14">
    <location>
        <position position="71"/>
    </location>
    <ligand>
        <name>Na(+)</name>
        <dbReference type="ChEBI" id="CHEBI:29101"/>
        <note>structural</note>
    </ligand>
</feature>
<keyword evidence="8 14" id="KW-0406">Ion transport</keyword>
<comment type="caution">
    <text evidence="15">The sequence shown here is derived from an EMBL/GenBank/DDBJ whole genome shotgun (WGS) entry which is preliminary data.</text>
</comment>
<dbReference type="EMBL" id="QEIT01000069">
    <property type="protein sequence ID" value="PWZ73418.1"/>
    <property type="molecule type" value="Genomic_DNA"/>
</dbReference>
<evidence type="ECO:0000256" key="2">
    <source>
        <dbReference type="ARBA" id="ARBA00022448"/>
    </source>
</evidence>
<comment type="subcellular location">
    <subcellularLocation>
        <location evidence="1 14">Cell membrane</location>
        <topology evidence="1 14">Multi-pass membrane protein</topology>
    </subcellularLocation>
</comment>
<evidence type="ECO:0000256" key="10">
    <source>
        <dbReference type="ARBA" id="ARBA00023303"/>
    </source>
</evidence>
<dbReference type="HAMAP" id="MF_00454">
    <property type="entry name" value="FluC"/>
    <property type="match status" value="1"/>
</dbReference>
<dbReference type="InterPro" id="IPR003691">
    <property type="entry name" value="FluC"/>
</dbReference>
<dbReference type="NCBIfam" id="TIGR00494">
    <property type="entry name" value="crcB"/>
    <property type="match status" value="1"/>
</dbReference>
<keyword evidence="5 14" id="KW-0479">Metal-binding</keyword>
<feature type="transmembrane region" description="Helical" evidence="14">
    <location>
        <begin position="27"/>
        <end position="49"/>
    </location>
</feature>
<keyword evidence="10 14" id="KW-0407">Ion channel</keyword>
<evidence type="ECO:0000256" key="5">
    <source>
        <dbReference type="ARBA" id="ARBA00022723"/>
    </source>
</evidence>
<keyword evidence="2 14" id="KW-0813">Transport</keyword>
<evidence type="ECO:0000256" key="8">
    <source>
        <dbReference type="ARBA" id="ARBA00023065"/>
    </source>
</evidence>
<organism evidence="15 17">
    <name type="scientific">Staphylococcus pseudintermedius</name>
    <dbReference type="NCBI Taxonomy" id="283734"/>
    <lineage>
        <taxon>Bacteria</taxon>
        <taxon>Bacillati</taxon>
        <taxon>Bacillota</taxon>
        <taxon>Bacilli</taxon>
        <taxon>Bacillales</taxon>
        <taxon>Staphylococcaceae</taxon>
        <taxon>Staphylococcus</taxon>
        <taxon>Staphylococcus intermedius group</taxon>
    </lineage>
</organism>
<proteinExistence type="inferred from homology"/>
<evidence type="ECO:0000313" key="15">
    <source>
        <dbReference type="EMBL" id="PWZ73418.1"/>
    </source>
</evidence>
<feature type="binding site" evidence="14">
    <location>
        <position position="74"/>
    </location>
    <ligand>
        <name>Na(+)</name>
        <dbReference type="ChEBI" id="CHEBI:29101"/>
        <note>structural</note>
    </ligand>
</feature>
<reference evidence="16" key="2">
    <citation type="journal article" date="2018" name="Vet. Microbiol.">
        <title>Methicillin-resistant staphylococci amongst veterinary personnel, personnel-owned pets, patients and the hospital environment of two small animal veterinary hospitals.</title>
        <authorList>
            <person name="Worthing K.A."/>
            <person name="Brown J."/>
            <person name="Gerber L."/>
            <person name="Abraham S."/>
            <person name="Trott D."/>
            <person name="Norris J.M."/>
        </authorList>
    </citation>
    <scope>NUCLEOTIDE SEQUENCE</scope>
    <source>
        <strain evidence="16">ST496-2</strain>
    </source>
</reference>
<evidence type="ECO:0000256" key="13">
    <source>
        <dbReference type="ARBA" id="ARBA00049940"/>
    </source>
</evidence>
<evidence type="ECO:0000256" key="1">
    <source>
        <dbReference type="ARBA" id="ARBA00004651"/>
    </source>
</evidence>
<comment type="catalytic activity">
    <reaction evidence="12">
        <text>fluoride(in) = fluoride(out)</text>
        <dbReference type="Rhea" id="RHEA:76159"/>
        <dbReference type="ChEBI" id="CHEBI:17051"/>
    </reaction>
    <physiologicalReaction direction="left-to-right" evidence="12">
        <dbReference type="Rhea" id="RHEA:76160"/>
    </physiologicalReaction>
</comment>
<evidence type="ECO:0000256" key="12">
    <source>
        <dbReference type="ARBA" id="ARBA00035585"/>
    </source>
</evidence>
<dbReference type="Pfam" id="PF02537">
    <property type="entry name" value="CRCB"/>
    <property type="match status" value="1"/>
</dbReference>
<dbReference type="EMBL" id="QQPC01000015">
    <property type="protein sequence ID" value="REA83145.1"/>
    <property type="molecule type" value="Genomic_DNA"/>
</dbReference>
<keyword evidence="6 14" id="KW-1133">Transmembrane helix</keyword>